<proteinExistence type="predicted"/>
<evidence type="ECO:0000313" key="2">
    <source>
        <dbReference type="EMBL" id="ORY63087.1"/>
    </source>
</evidence>
<keyword evidence="1" id="KW-0472">Membrane</keyword>
<gene>
    <name evidence="2" type="ORF">BCR38DRAFT_435847</name>
</gene>
<keyword evidence="1" id="KW-0812">Transmembrane</keyword>
<protein>
    <submittedName>
        <fullName evidence="2">Uncharacterized protein</fullName>
    </submittedName>
</protein>
<comment type="caution">
    <text evidence="2">The sequence shown here is derived from an EMBL/GenBank/DDBJ whole genome shotgun (WGS) entry which is preliminary data.</text>
</comment>
<sequence length="139" mass="15163">MSRVHVDCSLQLAGRSTLLLLRSVHSVRTLVVCSFRVPCLSHLICSLLLLLGLLLGLLLSLLLGLLLSLLRLMLGIHGICTLSTLSTLSICTLHLSTLKLRCIHAIRVLRGVLHLGAGTLHSRAFGWSVSHISVYSRVR</sequence>
<accession>A0A1Y2DV14</accession>
<dbReference type="Proteomes" id="UP000193689">
    <property type="component" value="Unassembled WGS sequence"/>
</dbReference>
<dbReference type="GeneID" id="63776624"/>
<reference evidence="2 3" key="1">
    <citation type="submission" date="2016-07" db="EMBL/GenBank/DDBJ databases">
        <title>Pervasive Adenine N6-methylation of Active Genes in Fungi.</title>
        <authorList>
            <consortium name="DOE Joint Genome Institute"/>
            <person name="Mondo S.J."/>
            <person name="Dannebaum R.O."/>
            <person name="Kuo R.C."/>
            <person name="Labutti K."/>
            <person name="Haridas S."/>
            <person name="Kuo A."/>
            <person name="Salamov A."/>
            <person name="Ahrendt S.R."/>
            <person name="Lipzen A."/>
            <person name="Sullivan W."/>
            <person name="Andreopoulos W.B."/>
            <person name="Clum A."/>
            <person name="Lindquist E."/>
            <person name="Daum C."/>
            <person name="Ramamoorthy G.K."/>
            <person name="Gryganskyi A."/>
            <person name="Culley D."/>
            <person name="Magnuson J.K."/>
            <person name="James T.Y."/>
            <person name="O'Malley M.A."/>
            <person name="Stajich J.E."/>
            <person name="Spatafora J.W."/>
            <person name="Visel A."/>
            <person name="Grigoriev I.V."/>
        </authorList>
    </citation>
    <scope>NUCLEOTIDE SEQUENCE [LARGE SCALE GENOMIC DNA]</scope>
    <source>
        <strain evidence="2 3">CBS 129021</strain>
    </source>
</reference>
<keyword evidence="3" id="KW-1185">Reference proteome</keyword>
<feature type="transmembrane region" description="Helical" evidence="1">
    <location>
        <begin position="43"/>
        <end position="66"/>
    </location>
</feature>
<keyword evidence="1" id="KW-1133">Transmembrane helix</keyword>
<evidence type="ECO:0000256" key="1">
    <source>
        <dbReference type="SAM" id="Phobius"/>
    </source>
</evidence>
<dbReference type="AlphaFoldDB" id="A0A1Y2DV14"/>
<organism evidence="2 3">
    <name type="scientific">Pseudomassariella vexata</name>
    <dbReference type="NCBI Taxonomy" id="1141098"/>
    <lineage>
        <taxon>Eukaryota</taxon>
        <taxon>Fungi</taxon>
        <taxon>Dikarya</taxon>
        <taxon>Ascomycota</taxon>
        <taxon>Pezizomycotina</taxon>
        <taxon>Sordariomycetes</taxon>
        <taxon>Xylariomycetidae</taxon>
        <taxon>Amphisphaeriales</taxon>
        <taxon>Pseudomassariaceae</taxon>
        <taxon>Pseudomassariella</taxon>
    </lineage>
</organism>
<name>A0A1Y2DV14_9PEZI</name>
<dbReference type="InParanoid" id="A0A1Y2DV14"/>
<dbReference type="EMBL" id="MCFJ01000008">
    <property type="protein sequence ID" value="ORY63087.1"/>
    <property type="molecule type" value="Genomic_DNA"/>
</dbReference>
<feature type="transmembrane region" description="Helical" evidence="1">
    <location>
        <begin position="72"/>
        <end position="95"/>
    </location>
</feature>
<dbReference type="RefSeq" id="XP_040714744.1">
    <property type="nucleotide sequence ID" value="XM_040860412.1"/>
</dbReference>
<evidence type="ECO:0000313" key="3">
    <source>
        <dbReference type="Proteomes" id="UP000193689"/>
    </source>
</evidence>